<dbReference type="PANTHER" id="PTHR45939">
    <property type="entry name" value="PEROXISOMAL MEMBRANE PROTEIN PMP34-RELATED"/>
    <property type="match status" value="1"/>
</dbReference>
<dbReference type="GO" id="GO:0005778">
    <property type="term" value="C:peroxisomal membrane"/>
    <property type="evidence" value="ECO:0007669"/>
    <property type="project" value="UniProtKB-SubCell"/>
</dbReference>
<dbReference type="SUPFAM" id="SSF103506">
    <property type="entry name" value="Mitochondrial carrier"/>
    <property type="match status" value="1"/>
</dbReference>
<name>A0A433A0S6_9FUNG</name>
<evidence type="ECO:0000256" key="4">
    <source>
        <dbReference type="ARBA" id="ARBA00022692"/>
    </source>
</evidence>
<dbReference type="GO" id="GO:0015230">
    <property type="term" value="F:FAD transmembrane transporter activity"/>
    <property type="evidence" value="ECO:0007669"/>
    <property type="project" value="TreeGrafter"/>
</dbReference>
<comment type="similarity">
    <text evidence="2 10">Belongs to the mitochondrial carrier (TC 2.A.29) family.</text>
</comment>
<evidence type="ECO:0000256" key="1">
    <source>
        <dbReference type="ARBA" id="ARBA00004585"/>
    </source>
</evidence>
<evidence type="ECO:0000256" key="3">
    <source>
        <dbReference type="ARBA" id="ARBA00022448"/>
    </source>
</evidence>
<dbReference type="GO" id="GO:0080122">
    <property type="term" value="F:AMP transmembrane transporter activity"/>
    <property type="evidence" value="ECO:0007669"/>
    <property type="project" value="TreeGrafter"/>
</dbReference>
<feature type="transmembrane region" description="Helical" evidence="11">
    <location>
        <begin position="75"/>
        <end position="96"/>
    </location>
</feature>
<dbReference type="InterPro" id="IPR023395">
    <property type="entry name" value="MCP_dom_sf"/>
</dbReference>
<keyword evidence="3 10" id="KW-0813">Transport</keyword>
<dbReference type="GO" id="GO:0015217">
    <property type="term" value="F:ADP transmembrane transporter activity"/>
    <property type="evidence" value="ECO:0007669"/>
    <property type="project" value="TreeGrafter"/>
</dbReference>
<comment type="caution">
    <text evidence="12">The sequence shown here is derived from an EMBL/GenBank/DDBJ whole genome shotgun (WGS) entry which is preliminary data.</text>
</comment>
<evidence type="ECO:0000256" key="9">
    <source>
        <dbReference type="PROSITE-ProRule" id="PRU00282"/>
    </source>
</evidence>
<evidence type="ECO:0000256" key="5">
    <source>
        <dbReference type="ARBA" id="ARBA00022737"/>
    </source>
</evidence>
<dbReference type="GO" id="GO:0051724">
    <property type="term" value="F:NAD transmembrane transporter activity"/>
    <property type="evidence" value="ECO:0007669"/>
    <property type="project" value="TreeGrafter"/>
</dbReference>
<evidence type="ECO:0000256" key="10">
    <source>
        <dbReference type="RuleBase" id="RU000488"/>
    </source>
</evidence>
<dbReference type="InterPro" id="IPR018108">
    <property type="entry name" value="MCP_transmembrane"/>
</dbReference>
<dbReference type="Pfam" id="PF00153">
    <property type="entry name" value="Mito_carr"/>
    <property type="match status" value="2"/>
</dbReference>
<evidence type="ECO:0000256" key="8">
    <source>
        <dbReference type="ARBA" id="ARBA00023140"/>
    </source>
</evidence>
<feature type="repeat" description="Solcar" evidence="9">
    <location>
        <begin position="2"/>
        <end position="103"/>
    </location>
</feature>
<keyword evidence="6 11" id="KW-1133">Transmembrane helix</keyword>
<dbReference type="GO" id="GO:0044610">
    <property type="term" value="F:FMN transmembrane transporter activity"/>
    <property type="evidence" value="ECO:0007669"/>
    <property type="project" value="TreeGrafter"/>
</dbReference>
<dbReference type="Proteomes" id="UP000268093">
    <property type="component" value="Unassembled WGS sequence"/>
</dbReference>
<keyword evidence="13" id="KW-1185">Reference proteome</keyword>
<keyword evidence="8" id="KW-0576">Peroxisome</keyword>
<feature type="repeat" description="Solcar" evidence="9">
    <location>
        <begin position="114"/>
        <end position="210"/>
    </location>
</feature>
<dbReference type="GO" id="GO:0005347">
    <property type="term" value="F:ATP transmembrane transporter activity"/>
    <property type="evidence" value="ECO:0007669"/>
    <property type="project" value="TreeGrafter"/>
</dbReference>
<reference evidence="12 13" key="1">
    <citation type="journal article" date="2018" name="New Phytol.">
        <title>Phylogenomics of Endogonaceae and evolution of mycorrhizas within Mucoromycota.</title>
        <authorList>
            <person name="Chang Y."/>
            <person name="Desiro A."/>
            <person name="Na H."/>
            <person name="Sandor L."/>
            <person name="Lipzen A."/>
            <person name="Clum A."/>
            <person name="Barry K."/>
            <person name="Grigoriev I.V."/>
            <person name="Martin F.M."/>
            <person name="Stajich J.E."/>
            <person name="Smith M.E."/>
            <person name="Bonito G."/>
            <person name="Spatafora J.W."/>
        </authorList>
    </citation>
    <scope>NUCLEOTIDE SEQUENCE [LARGE SCALE GENOMIC DNA]</scope>
    <source>
        <strain evidence="12 13">GMNB39</strain>
    </source>
</reference>
<feature type="transmembrane region" description="Helical" evidence="11">
    <location>
        <begin position="6"/>
        <end position="26"/>
    </location>
</feature>
<accession>A0A433A0S6</accession>
<protein>
    <submittedName>
        <fullName evidence="12">Mitochondrial carrier domain-containing protein</fullName>
    </submittedName>
</protein>
<organism evidence="12 13">
    <name type="scientific">Jimgerdemannia flammicorona</name>
    <dbReference type="NCBI Taxonomy" id="994334"/>
    <lineage>
        <taxon>Eukaryota</taxon>
        <taxon>Fungi</taxon>
        <taxon>Fungi incertae sedis</taxon>
        <taxon>Mucoromycota</taxon>
        <taxon>Mucoromycotina</taxon>
        <taxon>Endogonomycetes</taxon>
        <taxon>Endogonales</taxon>
        <taxon>Endogonaceae</taxon>
        <taxon>Jimgerdemannia</taxon>
    </lineage>
</organism>
<keyword evidence="4 9" id="KW-0812">Transmembrane</keyword>
<gene>
    <name evidence="12" type="ORF">BC936DRAFT_142284</name>
</gene>
<dbReference type="GO" id="GO:0015228">
    <property type="term" value="F:coenzyme A transmembrane transporter activity"/>
    <property type="evidence" value="ECO:0007669"/>
    <property type="project" value="TreeGrafter"/>
</dbReference>
<feature type="transmembrane region" description="Helical" evidence="11">
    <location>
        <begin position="120"/>
        <end position="140"/>
    </location>
</feature>
<evidence type="ECO:0000256" key="6">
    <source>
        <dbReference type="ARBA" id="ARBA00022989"/>
    </source>
</evidence>
<evidence type="ECO:0000256" key="11">
    <source>
        <dbReference type="SAM" id="Phobius"/>
    </source>
</evidence>
<dbReference type="Gene3D" id="1.50.40.10">
    <property type="entry name" value="Mitochondrial carrier domain"/>
    <property type="match status" value="1"/>
</dbReference>
<dbReference type="OrthoDB" id="2019556at2759"/>
<keyword evidence="5" id="KW-0677">Repeat</keyword>
<dbReference type="AlphaFoldDB" id="A0A433A0S6"/>
<evidence type="ECO:0000256" key="7">
    <source>
        <dbReference type="ARBA" id="ARBA00023136"/>
    </source>
</evidence>
<comment type="subcellular location">
    <subcellularLocation>
        <location evidence="1">Peroxisome membrane</location>
        <topology evidence="1">Multi-pass membrane protein</topology>
    </subcellularLocation>
</comment>
<sequence>MSDNVAHALSGAGGGVVSMVLTYPLITISSRLQVQKNMTDDDAYKVWDMTSILIIFSNTQDALLKILKREGPQGLYSGLGSALFGISVTNGIYYYFYEWVKAAFEKAAKEKRGMSTSESMIAGAIAGAAVVFCTNPIWTVNTRMTTRKQSLDASNAEPQKVRQAPTTVETALSILREEGFQGFYAGVKPALVLVMNPIIQYTVFEQLKARLARTKKLGNMDFFLLGAISKLAATSITYPYM</sequence>
<dbReference type="PANTHER" id="PTHR45939:SF5">
    <property type="entry name" value="PEROXISOMAL MEMBRANE PROTEIN PMP34"/>
    <property type="match status" value="1"/>
</dbReference>
<dbReference type="EMBL" id="RBNI01022204">
    <property type="protein sequence ID" value="RUO96276.1"/>
    <property type="molecule type" value="Genomic_DNA"/>
</dbReference>
<evidence type="ECO:0000256" key="2">
    <source>
        <dbReference type="ARBA" id="ARBA00006375"/>
    </source>
</evidence>
<evidence type="ECO:0000313" key="12">
    <source>
        <dbReference type="EMBL" id="RUO96276.1"/>
    </source>
</evidence>
<evidence type="ECO:0000313" key="13">
    <source>
        <dbReference type="Proteomes" id="UP000268093"/>
    </source>
</evidence>
<proteinExistence type="inferred from homology"/>
<dbReference type="PROSITE" id="PS50920">
    <property type="entry name" value="SOLCAR"/>
    <property type="match status" value="2"/>
</dbReference>
<keyword evidence="7 9" id="KW-0472">Membrane</keyword>
<dbReference type="InterPro" id="IPR052217">
    <property type="entry name" value="Mito/Peroxisomal_Carrier"/>
</dbReference>